<dbReference type="Proteomes" id="UP001476798">
    <property type="component" value="Unassembled WGS sequence"/>
</dbReference>
<accession>A0ABV0PI28</accession>
<name>A0ABV0PI28_9TELE</name>
<reference evidence="1 2" key="1">
    <citation type="submission" date="2021-06" db="EMBL/GenBank/DDBJ databases">
        <authorList>
            <person name="Palmer J.M."/>
        </authorList>
    </citation>
    <scope>NUCLEOTIDE SEQUENCE [LARGE SCALE GENOMIC DNA]</scope>
    <source>
        <strain evidence="1 2">GA_2019</strain>
        <tissue evidence="1">Muscle</tissue>
    </source>
</reference>
<dbReference type="EMBL" id="JAHRIO010073975">
    <property type="protein sequence ID" value="MEQ2183042.1"/>
    <property type="molecule type" value="Genomic_DNA"/>
</dbReference>
<keyword evidence="2" id="KW-1185">Reference proteome</keyword>
<evidence type="ECO:0000313" key="1">
    <source>
        <dbReference type="EMBL" id="MEQ2183042.1"/>
    </source>
</evidence>
<proteinExistence type="predicted"/>
<sequence>MLSAFEERSCSPMTTRSLCSEDWSDDNICAHFYNSLQHRPHIIHESYKLWEMTALHQGWYLIKTEAILALYTPGEVKRLQRFVSEISISAGMTAIPIQCHNLLMDQVVTT</sequence>
<organism evidence="1 2">
    <name type="scientific">Goodea atripinnis</name>
    <dbReference type="NCBI Taxonomy" id="208336"/>
    <lineage>
        <taxon>Eukaryota</taxon>
        <taxon>Metazoa</taxon>
        <taxon>Chordata</taxon>
        <taxon>Craniata</taxon>
        <taxon>Vertebrata</taxon>
        <taxon>Euteleostomi</taxon>
        <taxon>Actinopterygii</taxon>
        <taxon>Neopterygii</taxon>
        <taxon>Teleostei</taxon>
        <taxon>Neoteleostei</taxon>
        <taxon>Acanthomorphata</taxon>
        <taxon>Ovalentaria</taxon>
        <taxon>Atherinomorphae</taxon>
        <taxon>Cyprinodontiformes</taxon>
        <taxon>Goodeidae</taxon>
        <taxon>Goodea</taxon>
    </lineage>
</organism>
<comment type="caution">
    <text evidence="1">The sequence shown here is derived from an EMBL/GenBank/DDBJ whole genome shotgun (WGS) entry which is preliminary data.</text>
</comment>
<evidence type="ECO:0000313" key="2">
    <source>
        <dbReference type="Proteomes" id="UP001476798"/>
    </source>
</evidence>
<protein>
    <submittedName>
        <fullName evidence="1">Uncharacterized protein</fullName>
    </submittedName>
</protein>
<gene>
    <name evidence="1" type="ORF">GOODEAATRI_028594</name>
</gene>